<dbReference type="CDD" id="cd14789">
    <property type="entry name" value="Tiki"/>
    <property type="match status" value="1"/>
</dbReference>
<sequence length="313" mass="36071">MRNQKKNFTRLFLTTVFFVFVSCASVPVREKARVTKTPHRMFWRIDGTDLKGRSSTVYVQGTIHIGDDRLLPLDDEVIAAFDSSDRIVAECSSRDYNRMGFYSLRIVRPNEDGKVVTDYLNDAEIIELNEYIGGEPGYENLIRMNPLVLESYLTVKVASEFGLDSESGLDMFFYDRARKNGKSVEGLDELEEQLKLFSFGDYEFQIAVLKYFLTGLSEGESEQFIDMYEAYLDDDLEVFLEEAEKESEEDKIDSPYYEQYEKAMMLDRNTDWVKDIKKYLDAGGTTFIFTGAAHWLGEESVFELLKADGVIEK</sequence>
<proteinExistence type="predicted"/>
<dbReference type="PROSITE" id="PS51257">
    <property type="entry name" value="PROKAR_LIPOPROTEIN"/>
    <property type="match status" value="1"/>
</dbReference>
<dbReference type="EMBL" id="JACHFR010000002">
    <property type="protein sequence ID" value="MBB5218693.1"/>
    <property type="molecule type" value="Genomic_DNA"/>
</dbReference>
<accession>A0A840SGN3</accession>
<evidence type="ECO:0000313" key="1">
    <source>
        <dbReference type="EMBL" id="MBB5218693.1"/>
    </source>
</evidence>
<dbReference type="InterPro" id="IPR002816">
    <property type="entry name" value="TraB/PrgY/GumN_fam"/>
</dbReference>
<dbReference type="RefSeq" id="WP_184652141.1">
    <property type="nucleotide sequence ID" value="NZ_JACHFR010000002.1"/>
</dbReference>
<organism evidence="1 2">
    <name type="scientific">Treponema rectale</name>
    <dbReference type="NCBI Taxonomy" id="744512"/>
    <lineage>
        <taxon>Bacteria</taxon>
        <taxon>Pseudomonadati</taxon>
        <taxon>Spirochaetota</taxon>
        <taxon>Spirochaetia</taxon>
        <taxon>Spirochaetales</taxon>
        <taxon>Treponemataceae</taxon>
        <taxon>Treponema</taxon>
    </lineage>
</organism>
<reference evidence="1 2" key="1">
    <citation type="submission" date="2020-08" db="EMBL/GenBank/DDBJ databases">
        <title>Genomic Encyclopedia of Type Strains, Phase IV (KMG-IV): sequencing the most valuable type-strain genomes for metagenomic binning, comparative biology and taxonomic classification.</title>
        <authorList>
            <person name="Goeker M."/>
        </authorList>
    </citation>
    <scope>NUCLEOTIDE SEQUENCE [LARGE SCALE GENOMIC DNA]</scope>
    <source>
        <strain evidence="1 2">DSM 103679</strain>
    </source>
</reference>
<dbReference type="InterPro" id="IPR047111">
    <property type="entry name" value="YbaP-like"/>
</dbReference>
<dbReference type="Pfam" id="PF01963">
    <property type="entry name" value="TraB_PrgY_gumN"/>
    <property type="match status" value="1"/>
</dbReference>
<dbReference type="Proteomes" id="UP000578697">
    <property type="component" value="Unassembled WGS sequence"/>
</dbReference>
<keyword evidence="2" id="KW-1185">Reference proteome</keyword>
<dbReference type="AlphaFoldDB" id="A0A840SGN3"/>
<evidence type="ECO:0000313" key="2">
    <source>
        <dbReference type="Proteomes" id="UP000578697"/>
    </source>
</evidence>
<evidence type="ECO:0008006" key="3">
    <source>
        <dbReference type="Google" id="ProtNLM"/>
    </source>
</evidence>
<protein>
    <recommendedName>
        <fullName evidence="3">TraB/GumN family protein</fullName>
    </recommendedName>
</protein>
<name>A0A840SGN3_9SPIR</name>
<dbReference type="PANTHER" id="PTHR40590:SF1">
    <property type="entry name" value="CYTOPLASMIC PROTEIN"/>
    <property type="match status" value="1"/>
</dbReference>
<gene>
    <name evidence="1" type="ORF">HNP77_001062</name>
</gene>
<comment type="caution">
    <text evidence="1">The sequence shown here is derived from an EMBL/GenBank/DDBJ whole genome shotgun (WGS) entry which is preliminary data.</text>
</comment>
<dbReference type="PANTHER" id="PTHR40590">
    <property type="entry name" value="CYTOPLASMIC PROTEIN-RELATED"/>
    <property type="match status" value="1"/>
</dbReference>